<evidence type="ECO:0000259" key="4">
    <source>
        <dbReference type="Pfam" id="PF01551"/>
    </source>
</evidence>
<dbReference type="RefSeq" id="WP_245736714.1">
    <property type="nucleotide sequence ID" value="NZ_FNPH01000006.1"/>
</dbReference>
<evidence type="ECO:0000256" key="2">
    <source>
        <dbReference type="SAM" id="MobiDB-lite"/>
    </source>
</evidence>
<dbReference type="AlphaFoldDB" id="A0A1H3QS90"/>
<dbReference type="PANTHER" id="PTHR21666">
    <property type="entry name" value="PEPTIDASE-RELATED"/>
    <property type="match status" value="1"/>
</dbReference>
<proteinExistence type="predicted"/>
<evidence type="ECO:0000256" key="3">
    <source>
        <dbReference type="SAM" id="SignalP"/>
    </source>
</evidence>
<dbReference type="InterPro" id="IPR050570">
    <property type="entry name" value="Cell_wall_metabolism_enzyme"/>
</dbReference>
<dbReference type="PANTHER" id="PTHR21666:SF289">
    <property type="entry name" value="L-ALA--D-GLU ENDOPEPTIDASE"/>
    <property type="match status" value="1"/>
</dbReference>
<dbReference type="GO" id="GO:0004222">
    <property type="term" value="F:metalloendopeptidase activity"/>
    <property type="evidence" value="ECO:0007669"/>
    <property type="project" value="TreeGrafter"/>
</dbReference>
<feature type="signal peptide" evidence="3">
    <location>
        <begin position="1"/>
        <end position="30"/>
    </location>
</feature>
<sequence length="400" mass="41336">MTCPTWRTRVALVSGVAVAVVAAVAPVADAGTPPLPLPIGSGPARPPVPAPAPPGPTLPLPLPRISVAPLVPPRPAEPTPAPPVGRPGTPKPPAPAPGGRPAPVLDDEGVPGTGPHPPVDPENAGEVIAGDPGADLYPEQPVDAATTPQARRVAALRDLQRRIQYLHNILTRTRDDLAALERRPDPVPRLLTALTGAEATPAPARWATAAAADTPAGHAVALSAAIASAETELTRRREEGAALERQLARRAQAALSAPAGPVTVERGHPGGRLRRPVPGPVSSSFGVRFDPYYHVWQLHAGVDFADGIGTPIVAAAAGRVSRTGWFGGYGRYTCIDHGRFDGQRLSTCYGHQSKLLVAPGQQVRAGTVIGLVGSTGASTGPHLHFEVRLGGRPVDPLPWI</sequence>
<gene>
    <name evidence="5" type="ORF">SAMN05444365_10677</name>
</gene>
<name>A0A1H3QS90_9ACTN</name>
<accession>A0A1H3QS90</accession>
<dbReference type="Gene3D" id="2.70.70.10">
    <property type="entry name" value="Glucose Permease (Domain IIA)"/>
    <property type="match status" value="1"/>
</dbReference>
<feature type="domain" description="M23ase beta-sheet core" evidence="4">
    <location>
        <begin position="298"/>
        <end position="396"/>
    </location>
</feature>
<dbReference type="SUPFAM" id="SSF51261">
    <property type="entry name" value="Duplicated hybrid motif"/>
    <property type="match status" value="1"/>
</dbReference>
<evidence type="ECO:0000256" key="1">
    <source>
        <dbReference type="ARBA" id="ARBA00022729"/>
    </source>
</evidence>
<evidence type="ECO:0000313" key="6">
    <source>
        <dbReference type="Proteomes" id="UP000242415"/>
    </source>
</evidence>
<dbReference type="Proteomes" id="UP000242415">
    <property type="component" value="Unassembled WGS sequence"/>
</dbReference>
<dbReference type="CDD" id="cd12797">
    <property type="entry name" value="M23_peptidase"/>
    <property type="match status" value="1"/>
</dbReference>
<keyword evidence="6" id="KW-1185">Reference proteome</keyword>
<organism evidence="5 6">
    <name type="scientific">Micromonospora pattaloongensis</name>
    <dbReference type="NCBI Taxonomy" id="405436"/>
    <lineage>
        <taxon>Bacteria</taxon>
        <taxon>Bacillati</taxon>
        <taxon>Actinomycetota</taxon>
        <taxon>Actinomycetes</taxon>
        <taxon>Micromonosporales</taxon>
        <taxon>Micromonosporaceae</taxon>
        <taxon>Micromonospora</taxon>
    </lineage>
</organism>
<feature type="compositionally biased region" description="Pro residues" evidence="2">
    <location>
        <begin position="70"/>
        <end position="100"/>
    </location>
</feature>
<feature type="compositionally biased region" description="Pro residues" evidence="2">
    <location>
        <begin position="44"/>
        <end position="62"/>
    </location>
</feature>
<protein>
    <submittedName>
        <fullName evidence="5">Peptidase family M23</fullName>
    </submittedName>
</protein>
<dbReference type="Pfam" id="PF01551">
    <property type="entry name" value="Peptidase_M23"/>
    <property type="match status" value="1"/>
</dbReference>
<dbReference type="InterPro" id="IPR011055">
    <property type="entry name" value="Dup_hybrid_motif"/>
</dbReference>
<evidence type="ECO:0000313" key="5">
    <source>
        <dbReference type="EMBL" id="SDZ15868.1"/>
    </source>
</evidence>
<feature type="region of interest" description="Disordered" evidence="2">
    <location>
        <begin position="38"/>
        <end position="147"/>
    </location>
</feature>
<keyword evidence="1 3" id="KW-0732">Signal</keyword>
<reference evidence="6" key="1">
    <citation type="submission" date="2016-10" db="EMBL/GenBank/DDBJ databases">
        <authorList>
            <person name="Varghese N."/>
            <person name="Submissions S."/>
        </authorList>
    </citation>
    <scope>NUCLEOTIDE SEQUENCE [LARGE SCALE GENOMIC DNA]</scope>
    <source>
        <strain evidence="6">DSM 45245</strain>
    </source>
</reference>
<feature type="chain" id="PRO_5017363397" evidence="3">
    <location>
        <begin position="31"/>
        <end position="400"/>
    </location>
</feature>
<feature type="region of interest" description="Disordered" evidence="2">
    <location>
        <begin position="253"/>
        <end position="277"/>
    </location>
</feature>
<dbReference type="EMBL" id="FNPH01000006">
    <property type="protein sequence ID" value="SDZ15868.1"/>
    <property type="molecule type" value="Genomic_DNA"/>
</dbReference>
<dbReference type="STRING" id="405436.SAMN05444365_10677"/>
<dbReference type="InterPro" id="IPR016047">
    <property type="entry name" value="M23ase_b-sheet_dom"/>
</dbReference>